<dbReference type="SUPFAM" id="SSF51445">
    <property type="entry name" value="(Trans)glycosidases"/>
    <property type="match status" value="1"/>
</dbReference>
<dbReference type="Gene3D" id="3.20.20.80">
    <property type="entry name" value="Glycosidases"/>
    <property type="match status" value="1"/>
</dbReference>
<protein>
    <recommendedName>
        <fullName evidence="4">Glycoside hydrolase family 39 protein</fullName>
    </recommendedName>
</protein>
<dbReference type="Proteomes" id="UP001465976">
    <property type="component" value="Unassembled WGS sequence"/>
</dbReference>
<evidence type="ECO:0008006" key="4">
    <source>
        <dbReference type="Google" id="ProtNLM"/>
    </source>
</evidence>
<feature type="chain" id="PRO_5045477450" description="Glycoside hydrolase family 39 protein" evidence="1">
    <location>
        <begin position="23"/>
        <end position="479"/>
    </location>
</feature>
<accession>A0ABR3F8E0</accession>
<evidence type="ECO:0000313" key="2">
    <source>
        <dbReference type="EMBL" id="KAL0571545.1"/>
    </source>
</evidence>
<gene>
    <name evidence="2" type="ORF">V5O48_010421</name>
</gene>
<sequence length="479" mass="52965">MVPMHSLLVAVALALSIPTTLAIPASNGTHILDARQSSSQITHVDLSVNTGNSVHRASGILYGVPDNGDQISSNLYTDMGFNYLSAGGAQDPGGSRGWIFGSYPGRFQSALRNYRTAKKYNAQFILKMSDLWGADGGQGNAAYPGDNGDFTEYDRFLTQLVSDLKSNGMTDLKLLIWNEPDLTIFWNRSPADRLTNSTREGQEQYFSQWSHALILGKLPLLTLVGFRANLAGVPIAGPSFAFRPDPNSNWWRPWVQRIKTDNTPPDVYTWHLEGDTTDPTNDLPFSHDNMVNMLNSAGLKVGEFVIDEYANSAEQNPAGGAWWIAGFERWNMYGMRGNWLSGYQLHDFFASLLYKTQLSATGTGYFTNGEYQVYKYYASTMQGYRVRTTRSTDGKMDSYSVVDSSARKVRTLVGGRLVTGTWSLQFDNLSALGLPSSGSITVHTYEFPWKGATGRVDGPTDLGTVVHAYSDYDDYDLGF</sequence>
<proteinExistence type="predicted"/>
<keyword evidence="1" id="KW-0732">Signal</keyword>
<keyword evidence="3" id="KW-1185">Reference proteome</keyword>
<feature type="signal peptide" evidence="1">
    <location>
        <begin position="1"/>
        <end position="22"/>
    </location>
</feature>
<evidence type="ECO:0000313" key="3">
    <source>
        <dbReference type="Proteomes" id="UP001465976"/>
    </source>
</evidence>
<name>A0ABR3F8E0_9AGAR</name>
<evidence type="ECO:0000256" key="1">
    <source>
        <dbReference type="SAM" id="SignalP"/>
    </source>
</evidence>
<organism evidence="2 3">
    <name type="scientific">Marasmius crinis-equi</name>
    <dbReference type="NCBI Taxonomy" id="585013"/>
    <lineage>
        <taxon>Eukaryota</taxon>
        <taxon>Fungi</taxon>
        <taxon>Dikarya</taxon>
        <taxon>Basidiomycota</taxon>
        <taxon>Agaricomycotina</taxon>
        <taxon>Agaricomycetes</taxon>
        <taxon>Agaricomycetidae</taxon>
        <taxon>Agaricales</taxon>
        <taxon>Marasmiineae</taxon>
        <taxon>Marasmiaceae</taxon>
        <taxon>Marasmius</taxon>
    </lineage>
</organism>
<reference evidence="2 3" key="1">
    <citation type="submission" date="2024-02" db="EMBL/GenBank/DDBJ databases">
        <title>A draft genome for the cacao thread blight pathogen Marasmius crinis-equi.</title>
        <authorList>
            <person name="Cohen S.P."/>
            <person name="Baruah I.K."/>
            <person name="Amoako-Attah I."/>
            <person name="Bukari Y."/>
            <person name="Meinhardt L.W."/>
            <person name="Bailey B.A."/>
        </authorList>
    </citation>
    <scope>NUCLEOTIDE SEQUENCE [LARGE SCALE GENOMIC DNA]</scope>
    <source>
        <strain evidence="2 3">GH-76</strain>
    </source>
</reference>
<dbReference type="EMBL" id="JBAHYK010000752">
    <property type="protein sequence ID" value="KAL0571545.1"/>
    <property type="molecule type" value="Genomic_DNA"/>
</dbReference>
<comment type="caution">
    <text evidence="2">The sequence shown here is derived from an EMBL/GenBank/DDBJ whole genome shotgun (WGS) entry which is preliminary data.</text>
</comment>
<dbReference type="InterPro" id="IPR017853">
    <property type="entry name" value="GH"/>
</dbReference>